<name>A0A1I3WPZ4_9HYPH</name>
<dbReference type="Gene3D" id="1.25.40.10">
    <property type="entry name" value="Tetratricopeptide repeat domain"/>
    <property type="match status" value="1"/>
</dbReference>
<feature type="compositionally biased region" description="Polar residues" evidence="2">
    <location>
        <begin position="1097"/>
        <end position="1107"/>
    </location>
</feature>
<dbReference type="SUPFAM" id="SSF81901">
    <property type="entry name" value="HCP-like"/>
    <property type="match status" value="1"/>
</dbReference>
<feature type="region of interest" description="Disordered" evidence="2">
    <location>
        <begin position="28"/>
        <end position="252"/>
    </location>
</feature>
<feature type="region of interest" description="Disordered" evidence="2">
    <location>
        <begin position="328"/>
        <end position="349"/>
    </location>
</feature>
<evidence type="ECO:0000256" key="1">
    <source>
        <dbReference type="SAM" id="Coils"/>
    </source>
</evidence>
<dbReference type="PANTHER" id="PTHR11102">
    <property type="entry name" value="SEL-1-LIKE PROTEIN"/>
    <property type="match status" value="1"/>
</dbReference>
<dbReference type="InterPro" id="IPR011990">
    <property type="entry name" value="TPR-like_helical_dom_sf"/>
</dbReference>
<protein>
    <submittedName>
        <fullName evidence="4">Localization factor PodJL</fullName>
    </submittedName>
</protein>
<dbReference type="InterPro" id="IPR002477">
    <property type="entry name" value="Peptidoglycan-bd-like"/>
</dbReference>
<feature type="region of interest" description="Disordered" evidence="2">
    <location>
        <begin position="269"/>
        <end position="297"/>
    </location>
</feature>
<evidence type="ECO:0000313" key="5">
    <source>
        <dbReference type="Proteomes" id="UP000199598"/>
    </source>
</evidence>
<dbReference type="Gene3D" id="1.10.101.10">
    <property type="entry name" value="PGBD-like superfamily/PGBD"/>
    <property type="match status" value="1"/>
</dbReference>
<accession>A0A1I3WPZ4</accession>
<feature type="compositionally biased region" description="Basic and acidic residues" evidence="2">
    <location>
        <begin position="269"/>
        <end position="279"/>
    </location>
</feature>
<dbReference type="InterPro" id="IPR006597">
    <property type="entry name" value="Sel1-like"/>
</dbReference>
<organism evidence="4 5">
    <name type="scientific">Pseudovibrio ascidiaceicola</name>
    <dbReference type="NCBI Taxonomy" id="285279"/>
    <lineage>
        <taxon>Bacteria</taxon>
        <taxon>Pseudomonadati</taxon>
        <taxon>Pseudomonadota</taxon>
        <taxon>Alphaproteobacteria</taxon>
        <taxon>Hyphomicrobiales</taxon>
        <taxon>Stappiaceae</taxon>
        <taxon>Pseudovibrio</taxon>
    </lineage>
</organism>
<dbReference type="InterPro" id="IPR036366">
    <property type="entry name" value="PGBDSf"/>
</dbReference>
<dbReference type="Pfam" id="PF08238">
    <property type="entry name" value="Sel1"/>
    <property type="match status" value="4"/>
</dbReference>
<reference evidence="4 5" key="1">
    <citation type="submission" date="2016-10" db="EMBL/GenBank/DDBJ databases">
        <authorList>
            <person name="Varghese N."/>
            <person name="Submissions S."/>
        </authorList>
    </citation>
    <scope>NUCLEOTIDE SEQUENCE [LARGE SCALE GENOMIC DNA]</scope>
    <source>
        <strain evidence="4 5">DSM 16392</strain>
    </source>
</reference>
<sequence>MSWNKPEFGKSASDKSFGEGLDADHVKWLEESGMAQQNPAAARHAAHSPYSDDFGTAAQQPYGQPHPTSQEAAMNEVAQALSRLMQSEGRTPPAHAEPQPRAHAPHMQAPHERDAHIREPHVRDPHMRDPWHRSDLRSGLDHSTSPHAYEDQYNPSADQYSYARAGISRDPLMHPRPPVMRRQEQAPLPQAPEAYAPQRHAQSYAEPAPMQPRTHQPSAHPAAPIQAEKPEWAAPVARQEEESNAENSKVKRISSVLDALNALDERLNSLAHNENEKGKGVPPKAENAAPMQEPKPAPVEQNWAPAAQDYAHPPVTQMEPRFNAGAMPHGVEARQSQRPAAPQPSQTAEYSELNTMIDGHFKQLASQLDTLREPDEARFEQLHDGMQTQLNSLRDEMMDRTSDNRSQLSEIIGRLRDEEGNGLLLKELRHELEQMKSALSRSDIEDSLNALGMAHASIQSRLQELAEKNVDPAIYESLSERMAEVENQIRQLPRVDQLNSLENRLSSMGDRLEDVLLRSGTAGLEVVRDEVAQLRQVIDRLDSGRMIHDVDQRIRFLTARMDELDHFSAIQRDIQSRLSSVETRMPDGEVIDRLHGRLDSISNILAEGPEKAGNNDQLNRLEDRLSDIGQKLDRMEKSPEASTGFDQAFSSIEGRLDHLCNKVDGIEVRLAETSFEVALNENESAALARLEQRVMTLTQMVEDSAHAGSSDKAMSMIRAEIAELRGHIGALATSGDIESQLQELAATISSPSGLSSDVEIDRLEQQIADLSHKLDMSQTQFGAIGNLENSFGTIEQEIKGLHTDMVDKAQQIAQDAVKAATDNLALGNGAEQGEAVEAAISALRLDLQSLLEASGPKDDVDQHALQDVRDVLGTISHRLENLESIRHAIGNTEISNEHQKLVGDTQISSILGAFTMGRKGNSADQAALAAEPEGPRNRKADFIAAARRAAKAAAKEAKTAKQEEEKPASGTSKAPERARRLRDYISPNRTKNIEVPENLRAKKAAATAEVLSKLQVAEEPISLSSEDIVSETETAVKEPINLSAAPVELGKVETETKGKKKESKSSRRRAIMLAAAALLLTIGALKVYDTGLFSSSDSVDTAGSDTPPSIMAPDAPMPGKDNSSLLSGGVDAIAAPDVVSRVSSMPSGAELPSPVSSTSIWQSGSATAPSEPTKELIFGQATDIGGANSKAQPAQRVASNGAADPITTASVPTTQATASGFGEQVTPIIPQQPVQQVAPKQSAYDLPYAIGPIDLRTAAATGEAAAQFEVARRYTEGNLVPANLGAAADWYRKAAAQGLAPAQYRLGSFYEKGRGVEKDLAQARDWYSLAAAQGNIKAMHNLAVLFVEGIDGKPDYTSAVKWFRIAADHGVADSKFNLAILAARGLGMKQDLVESYKWFALAALQGDDDAAGKRDEVAASLTKRQHGQALEAVATYQMKPVDPAANKVMIDTKWSGKPKTTVSQSGSPSVKKIQQALLDMGYDPGNPDGVMGPNTRRAIKSLQARLGMEATGEPDRRLMTALASQTI</sequence>
<feature type="domain" description="Peptidoglycan binding-like" evidence="3">
    <location>
        <begin position="1467"/>
        <end position="1522"/>
    </location>
</feature>
<evidence type="ECO:0000259" key="3">
    <source>
        <dbReference type="Pfam" id="PF01471"/>
    </source>
</evidence>
<feature type="region of interest" description="Disordered" evidence="2">
    <location>
        <begin position="953"/>
        <end position="982"/>
    </location>
</feature>
<feature type="region of interest" description="Disordered" evidence="2">
    <location>
        <begin position="1097"/>
        <end position="1123"/>
    </location>
</feature>
<evidence type="ECO:0000313" key="4">
    <source>
        <dbReference type="EMBL" id="SFK09249.1"/>
    </source>
</evidence>
<feature type="region of interest" description="Disordered" evidence="2">
    <location>
        <begin position="1143"/>
        <end position="1171"/>
    </location>
</feature>
<comment type="caution">
    <text evidence="4">The sequence shown here is derived from an EMBL/GenBank/DDBJ whole genome shotgun (WGS) entry which is preliminary data.</text>
</comment>
<dbReference type="InterPro" id="IPR036365">
    <property type="entry name" value="PGBD-like_sf"/>
</dbReference>
<dbReference type="SUPFAM" id="SSF47090">
    <property type="entry name" value="PGBD-like"/>
    <property type="match status" value="1"/>
</dbReference>
<dbReference type="SMART" id="SM00671">
    <property type="entry name" value="SEL1"/>
    <property type="match status" value="4"/>
</dbReference>
<feature type="coiled-coil region" evidence="1">
    <location>
        <begin position="475"/>
        <end position="518"/>
    </location>
</feature>
<dbReference type="Proteomes" id="UP000199598">
    <property type="component" value="Unassembled WGS sequence"/>
</dbReference>
<feature type="compositionally biased region" description="Low complexity" evidence="2">
    <location>
        <begin position="333"/>
        <end position="346"/>
    </location>
</feature>
<feature type="compositionally biased region" description="Basic and acidic residues" evidence="2">
    <location>
        <begin position="109"/>
        <end position="140"/>
    </location>
</feature>
<feature type="compositionally biased region" description="Basic and acidic residues" evidence="2">
    <location>
        <begin position="953"/>
        <end position="967"/>
    </location>
</feature>
<proteinExistence type="predicted"/>
<dbReference type="EMBL" id="FOSK01000002">
    <property type="protein sequence ID" value="SFK09249.1"/>
    <property type="molecule type" value="Genomic_DNA"/>
</dbReference>
<dbReference type="PANTHER" id="PTHR11102:SF160">
    <property type="entry name" value="ERAD-ASSOCIATED E3 UBIQUITIN-PROTEIN LIGASE COMPONENT HRD3"/>
    <property type="match status" value="1"/>
</dbReference>
<feature type="compositionally biased region" description="Polar residues" evidence="2">
    <location>
        <begin position="1154"/>
        <end position="1170"/>
    </location>
</feature>
<dbReference type="InterPro" id="IPR050767">
    <property type="entry name" value="Sel1_AlgK"/>
</dbReference>
<dbReference type="Pfam" id="PF01471">
    <property type="entry name" value="PG_binding_1"/>
    <property type="match status" value="1"/>
</dbReference>
<keyword evidence="1" id="KW-0175">Coiled coil</keyword>
<feature type="compositionally biased region" description="Polar residues" evidence="2">
    <location>
        <begin position="57"/>
        <end position="72"/>
    </location>
</feature>
<evidence type="ECO:0000256" key="2">
    <source>
        <dbReference type="SAM" id="MobiDB-lite"/>
    </source>
</evidence>
<keyword evidence="5" id="KW-1185">Reference proteome</keyword>
<dbReference type="RefSeq" id="WP_093517189.1">
    <property type="nucleotide sequence ID" value="NZ_FOSK01000002.1"/>
</dbReference>
<gene>
    <name evidence="4" type="ORF">SAMN04488518_10296</name>
</gene>